<proteinExistence type="evidence at transcript level"/>
<name>I3T4Q6_LOTJA</name>
<dbReference type="PANTHER" id="PTHR37204:SF1">
    <property type="entry name" value="TRANSMEMBRANE PROTEIN"/>
    <property type="match status" value="1"/>
</dbReference>
<reference evidence="2" key="1">
    <citation type="submission" date="2012-05" db="EMBL/GenBank/DDBJ databases">
        <authorList>
            <person name="Krishnakumar V."/>
            <person name="Cheung F."/>
            <person name="Xiao Y."/>
            <person name="Chan A."/>
            <person name="Moskal W.A."/>
            <person name="Town C.D."/>
        </authorList>
    </citation>
    <scope>NUCLEOTIDE SEQUENCE</scope>
</reference>
<organism evidence="2">
    <name type="scientific">Lotus japonicus</name>
    <name type="common">Lotus corniculatus var. japonicus</name>
    <dbReference type="NCBI Taxonomy" id="34305"/>
    <lineage>
        <taxon>Eukaryota</taxon>
        <taxon>Viridiplantae</taxon>
        <taxon>Streptophyta</taxon>
        <taxon>Embryophyta</taxon>
        <taxon>Tracheophyta</taxon>
        <taxon>Spermatophyta</taxon>
        <taxon>Magnoliopsida</taxon>
        <taxon>eudicotyledons</taxon>
        <taxon>Gunneridae</taxon>
        <taxon>Pentapetalae</taxon>
        <taxon>rosids</taxon>
        <taxon>fabids</taxon>
        <taxon>Fabales</taxon>
        <taxon>Fabaceae</taxon>
        <taxon>Papilionoideae</taxon>
        <taxon>50 kb inversion clade</taxon>
        <taxon>NPAAA clade</taxon>
        <taxon>Hologalegina</taxon>
        <taxon>robinioid clade</taxon>
        <taxon>Loteae</taxon>
        <taxon>Lotus</taxon>
    </lineage>
</organism>
<evidence type="ECO:0000313" key="2">
    <source>
        <dbReference type="EMBL" id="AFK47498.1"/>
    </source>
</evidence>
<feature type="region of interest" description="Disordered" evidence="1">
    <location>
        <begin position="1"/>
        <end position="23"/>
    </location>
</feature>
<protein>
    <submittedName>
        <fullName evidence="2">Uncharacterized protein</fullName>
    </submittedName>
</protein>
<accession>I3T4Q6</accession>
<feature type="compositionally biased region" description="Low complexity" evidence="1">
    <location>
        <begin position="1"/>
        <end position="21"/>
    </location>
</feature>
<dbReference type="AlphaFoldDB" id="I3T4Q6"/>
<dbReference type="EMBL" id="BT147704">
    <property type="protein sequence ID" value="AFK47498.1"/>
    <property type="molecule type" value="mRNA"/>
</dbReference>
<evidence type="ECO:0000256" key="1">
    <source>
        <dbReference type="SAM" id="MobiDB-lite"/>
    </source>
</evidence>
<sequence length="162" mass="17989">MALRNSSETLSSNSSDSPNLNTEQRSKLYDKMARDLDEHGAAFMKHGETSQSLTISDIFTVKDGYVTPVLKAANPPVRANILYLSTEFSVPIAEAVKSIFSPHFEKAIWFQNSTMYHFSMFHASHHIVPVPASKEEIEVEASSVKAVAAMLCPLKIVLDRVF</sequence>
<dbReference type="PANTHER" id="PTHR37204">
    <property type="entry name" value="TRANSMEMBRANE PROTEIN"/>
    <property type="match status" value="1"/>
</dbReference>